<keyword evidence="3 6" id="KW-0560">Oxidoreductase</keyword>
<reference evidence="8 9" key="1">
    <citation type="submission" date="2024-09" db="EMBL/GenBank/DDBJ databases">
        <authorList>
            <person name="Sun Q."/>
            <person name="Mori K."/>
        </authorList>
    </citation>
    <scope>NUCLEOTIDE SEQUENCE [LARGE SCALE GENOMIC DNA]</scope>
    <source>
        <strain evidence="8 9">CCM 7415</strain>
    </source>
</reference>
<dbReference type="InterPro" id="IPR050455">
    <property type="entry name" value="Tpx_Peroxidase_subfamily"/>
</dbReference>
<dbReference type="PROSITE" id="PS01265">
    <property type="entry name" value="TPX"/>
    <property type="match status" value="1"/>
</dbReference>
<dbReference type="SUPFAM" id="SSF52833">
    <property type="entry name" value="Thioredoxin-like"/>
    <property type="match status" value="1"/>
</dbReference>
<accession>A0ABV6FYQ0</accession>
<keyword evidence="9" id="KW-1185">Reference proteome</keyword>
<feature type="active site" description="Cysteine sulfenic acid (-SOH) intermediate" evidence="6">
    <location>
        <position position="60"/>
    </location>
</feature>
<evidence type="ECO:0000259" key="7">
    <source>
        <dbReference type="PROSITE" id="PS51352"/>
    </source>
</evidence>
<dbReference type="InterPro" id="IPR036249">
    <property type="entry name" value="Thioredoxin-like_sf"/>
</dbReference>
<dbReference type="PANTHER" id="PTHR43110:SF1">
    <property type="entry name" value="THIOL PEROXIDASE"/>
    <property type="match status" value="1"/>
</dbReference>
<evidence type="ECO:0000256" key="6">
    <source>
        <dbReference type="HAMAP-Rule" id="MF_00269"/>
    </source>
</evidence>
<dbReference type="InterPro" id="IPR013766">
    <property type="entry name" value="Thioredoxin_domain"/>
</dbReference>
<dbReference type="PROSITE" id="PS51352">
    <property type="entry name" value="THIOREDOXIN_2"/>
    <property type="match status" value="1"/>
</dbReference>
<evidence type="ECO:0000256" key="1">
    <source>
        <dbReference type="ARBA" id="ARBA00022559"/>
    </source>
</evidence>
<evidence type="ECO:0000256" key="2">
    <source>
        <dbReference type="ARBA" id="ARBA00022862"/>
    </source>
</evidence>
<protein>
    <recommendedName>
        <fullName evidence="6">Thiol peroxidase</fullName>
        <shortName evidence="6">Tpx</shortName>
        <ecNumber evidence="6">1.11.1.24</ecNumber>
    </recommendedName>
    <alternativeName>
        <fullName evidence="6">Peroxiredoxin tpx</fullName>
        <shortName evidence="6">Prx</shortName>
    </alternativeName>
    <alternativeName>
        <fullName evidence="6">Thioredoxin peroxidase</fullName>
    </alternativeName>
    <alternativeName>
        <fullName evidence="6">Thioredoxin-dependent peroxiredoxin</fullName>
    </alternativeName>
</protein>
<organism evidence="8 9">
    <name type="scientific">Kushneria aurantia</name>
    <dbReference type="NCBI Taxonomy" id="504092"/>
    <lineage>
        <taxon>Bacteria</taxon>
        <taxon>Pseudomonadati</taxon>
        <taxon>Pseudomonadota</taxon>
        <taxon>Gammaproteobacteria</taxon>
        <taxon>Oceanospirillales</taxon>
        <taxon>Halomonadaceae</taxon>
        <taxon>Kushneria</taxon>
    </lineage>
</organism>
<dbReference type="PANTHER" id="PTHR43110">
    <property type="entry name" value="THIOL PEROXIDASE"/>
    <property type="match status" value="1"/>
</dbReference>
<evidence type="ECO:0000256" key="4">
    <source>
        <dbReference type="ARBA" id="ARBA00023157"/>
    </source>
</evidence>
<dbReference type="RefSeq" id="WP_019950815.1">
    <property type="nucleotide sequence ID" value="NZ_JBHLVX010000001.1"/>
</dbReference>
<evidence type="ECO:0000313" key="9">
    <source>
        <dbReference type="Proteomes" id="UP001589814"/>
    </source>
</evidence>
<evidence type="ECO:0000256" key="5">
    <source>
        <dbReference type="ARBA" id="ARBA00023284"/>
    </source>
</evidence>
<comment type="similarity">
    <text evidence="6">Belongs to the peroxiredoxin family. Tpx subfamily.</text>
</comment>
<dbReference type="GO" id="GO:0004601">
    <property type="term" value="F:peroxidase activity"/>
    <property type="evidence" value="ECO:0007669"/>
    <property type="project" value="UniProtKB-KW"/>
</dbReference>
<dbReference type="InterPro" id="IPR013740">
    <property type="entry name" value="Redoxin"/>
</dbReference>
<comment type="miscellaneous">
    <text evidence="6">The active site is a conserved redox-active cysteine residue, the peroxidatic cysteine (C(P)), which makes the nucleophilic attack on the peroxide substrate. The peroxide oxidizes the C(P)-SH to cysteine sulfenic acid (C(P)-SOH), which then reacts with another cysteine residue, the resolving cysteine (C(R)), to form a disulfide bridge. The disulfide is subsequently reduced by an appropriate electron donor to complete the catalytic cycle. In this atypical 2-Cys peroxiredoxin, C(R) is present in the same subunit to form an intramolecular disulfide. The disulfide is subsequently reduced by thioredoxin.</text>
</comment>
<dbReference type="InterPro" id="IPR002065">
    <property type="entry name" value="TPX"/>
</dbReference>
<keyword evidence="4 6" id="KW-1015">Disulfide bond</keyword>
<gene>
    <name evidence="6 8" type="primary">tpx</name>
    <name evidence="8" type="ORF">ACFFHW_00265</name>
</gene>
<sequence length="166" mass="18062">MTRILHGEEHIDVEGHFPEVGETVPPFTLTGRDMVDVALADYAGQRKVLSIVPSIDTGTCATSARKFNERASGLDNTVVMVVSADLPFAAGRFCAAEGLDQVMTLSNFRHHPFARDFGVDVVTGRIRGLCARAVVVLDENDRVLHSELVDQIKNEPDYEAALAALK</sequence>
<name>A0ABV6FYQ0_9GAMM</name>
<dbReference type="EC" id="1.11.1.24" evidence="6"/>
<dbReference type="CDD" id="cd03014">
    <property type="entry name" value="PRX_Atyp2cys"/>
    <property type="match status" value="1"/>
</dbReference>
<evidence type="ECO:0000313" key="8">
    <source>
        <dbReference type="EMBL" id="MFC0266444.1"/>
    </source>
</evidence>
<comment type="caution">
    <text evidence="8">The sequence shown here is derived from an EMBL/GenBank/DDBJ whole genome shotgun (WGS) entry which is preliminary data.</text>
</comment>
<keyword evidence="1 6" id="KW-0575">Peroxidase</keyword>
<keyword evidence="5 6" id="KW-0676">Redox-active center</keyword>
<comment type="catalytic activity">
    <reaction evidence="6">
        <text>a hydroperoxide + [thioredoxin]-dithiol = an alcohol + [thioredoxin]-disulfide + H2O</text>
        <dbReference type="Rhea" id="RHEA:62620"/>
        <dbReference type="Rhea" id="RHEA-COMP:10698"/>
        <dbReference type="Rhea" id="RHEA-COMP:10700"/>
        <dbReference type="ChEBI" id="CHEBI:15377"/>
        <dbReference type="ChEBI" id="CHEBI:29950"/>
        <dbReference type="ChEBI" id="CHEBI:30879"/>
        <dbReference type="ChEBI" id="CHEBI:35924"/>
        <dbReference type="ChEBI" id="CHEBI:50058"/>
        <dbReference type="EC" id="1.11.1.24"/>
    </reaction>
</comment>
<proteinExistence type="inferred from homology"/>
<comment type="subunit">
    <text evidence="6">Homodimer.</text>
</comment>
<dbReference type="NCBIfam" id="NF001808">
    <property type="entry name" value="PRK00522.1"/>
    <property type="match status" value="1"/>
</dbReference>
<dbReference type="InterPro" id="IPR018219">
    <property type="entry name" value="Tpx_CS"/>
</dbReference>
<dbReference type="Pfam" id="PF08534">
    <property type="entry name" value="Redoxin"/>
    <property type="match status" value="1"/>
</dbReference>
<dbReference type="EMBL" id="JBHLVX010000001">
    <property type="protein sequence ID" value="MFC0266444.1"/>
    <property type="molecule type" value="Genomic_DNA"/>
</dbReference>
<keyword evidence="2 6" id="KW-0049">Antioxidant</keyword>
<evidence type="ECO:0000256" key="3">
    <source>
        <dbReference type="ARBA" id="ARBA00023002"/>
    </source>
</evidence>
<comment type="function">
    <text evidence="6">Thiol-specific peroxidase that catalyzes the reduction of hydrogen peroxide and organic hydroperoxides to water and alcohols, respectively. Plays a role in cell protection against oxidative stress by detoxifying peroxides.</text>
</comment>
<dbReference type="HAMAP" id="MF_00269">
    <property type="entry name" value="Tpx"/>
    <property type="match status" value="1"/>
</dbReference>
<dbReference type="Proteomes" id="UP001589814">
    <property type="component" value="Unassembled WGS sequence"/>
</dbReference>
<feature type="disulfide bond" description="Redox-active" evidence="6">
    <location>
        <begin position="60"/>
        <end position="94"/>
    </location>
</feature>
<dbReference type="Gene3D" id="3.40.30.10">
    <property type="entry name" value="Glutaredoxin"/>
    <property type="match status" value="1"/>
</dbReference>
<feature type="domain" description="Thioredoxin" evidence="7">
    <location>
        <begin position="18"/>
        <end position="166"/>
    </location>
</feature>